<evidence type="ECO:0000313" key="1">
    <source>
        <dbReference type="EMBL" id="CAD7668417.1"/>
    </source>
</evidence>
<dbReference type="PANTHER" id="PTHR12166:SF8">
    <property type="entry name" value="CALCIUM-DEPENDENT SECRETION ACTIVATOR"/>
    <property type="match status" value="1"/>
</dbReference>
<accession>A0A7R9R1S5</accession>
<dbReference type="GO" id="GO:0016079">
    <property type="term" value="P:synaptic vesicle exocytosis"/>
    <property type="evidence" value="ECO:0007669"/>
    <property type="project" value="InterPro"/>
</dbReference>
<name>A0A7R9R1S5_9ACAR</name>
<sequence length="55" mass="6620">MSSSGREVGKAYVNFVRNSTEQLRQRVSDELWVINFFEQWYSSQMNLLCNWLSER</sequence>
<dbReference type="EMBL" id="OC973038">
    <property type="protein sequence ID" value="CAD7668417.1"/>
    <property type="molecule type" value="Genomic_DNA"/>
</dbReference>
<dbReference type="Proteomes" id="UP000728032">
    <property type="component" value="Unassembled WGS sequence"/>
</dbReference>
<dbReference type="EMBL" id="CAJPVJ010058213">
    <property type="protein sequence ID" value="CAG2183899.1"/>
    <property type="molecule type" value="Genomic_DNA"/>
</dbReference>
<evidence type="ECO:0000313" key="2">
    <source>
        <dbReference type="Proteomes" id="UP000728032"/>
    </source>
</evidence>
<organism evidence="1">
    <name type="scientific">Oppiella nova</name>
    <dbReference type="NCBI Taxonomy" id="334625"/>
    <lineage>
        <taxon>Eukaryota</taxon>
        <taxon>Metazoa</taxon>
        <taxon>Ecdysozoa</taxon>
        <taxon>Arthropoda</taxon>
        <taxon>Chelicerata</taxon>
        <taxon>Arachnida</taxon>
        <taxon>Acari</taxon>
        <taxon>Acariformes</taxon>
        <taxon>Sarcoptiformes</taxon>
        <taxon>Oribatida</taxon>
        <taxon>Brachypylina</taxon>
        <taxon>Oppioidea</taxon>
        <taxon>Oppiidae</taxon>
        <taxon>Oppiella</taxon>
    </lineage>
</organism>
<dbReference type="OrthoDB" id="10063282at2759"/>
<dbReference type="InterPro" id="IPR033227">
    <property type="entry name" value="CAPS"/>
</dbReference>
<gene>
    <name evidence="1" type="ORF">ONB1V03_LOCUS23319</name>
</gene>
<dbReference type="PANTHER" id="PTHR12166">
    <property type="entry name" value="CALCIUM-DEPENDENT SECRETION ACTIVATOR"/>
    <property type="match status" value="1"/>
</dbReference>
<dbReference type="AlphaFoldDB" id="A0A7R9R1S5"/>
<dbReference type="GO" id="GO:0098793">
    <property type="term" value="C:presynapse"/>
    <property type="evidence" value="ECO:0007669"/>
    <property type="project" value="GOC"/>
</dbReference>
<feature type="non-terminal residue" evidence="1">
    <location>
        <position position="1"/>
    </location>
</feature>
<keyword evidence="2" id="KW-1185">Reference proteome</keyword>
<reference evidence="1" key="1">
    <citation type="submission" date="2020-11" db="EMBL/GenBank/DDBJ databases">
        <authorList>
            <person name="Tran Van P."/>
        </authorList>
    </citation>
    <scope>NUCLEOTIDE SEQUENCE</scope>
</reference>
<proteinExistence type="predicted"/>
<dbReference type="GO" id="GO:1990504">
    <property type="term" value="P:dense core granule exocytosis"/>
    <property type="evidence" value="ECO:0007669"/>
    <property type="project" value="InterPro"/>
</dbReference>
<protein>
    <submittedName>
        <fullName evidence="1">Uncharacterized protein</fullName>
    </submittedName>
</protein>